<evidence type="ECO:0000256" key="2">
    <source>
        <dbReference type="ARBA" id="ARBA00022475"/>
    </source>
</evidence>
<keyword evidence="18" id="KW-1185">Reference proteome</keyword>
<keyword evidence="7 16" id="KW-0812">Transmembrane</keyword>
<keyword evidence="9 16" id="KW-1133">Transmembrane helix</keyword>
<evidence type="ECO:0000256" key="12">
    <source>
        <dbReference type="ARBA" id="ARBA00023065"/>
    </source>
</evidence>
<evidence type="ECO:0000256" key="14">
    <source>
        <dbReference type="ARBA" id="ARBA00023136"/>
    </source>
</evidence>
<dbReference type="HAMAP" id="MF_00426">
    <property type="entry name" value="NqrB"/>
    <property type="match status" value="1"/>
</dbReference>
<evidence type="ECO:0000256" key="1">
    <source>
        <dbReference type="ARBA" id="ARBA00022448"/>
    </source>
</evidence>
<comment type="function">
    <text evidence="16">NQR complex catalyzes the reduction of ubiquinone-1 to ubiquinol by two successive reactions, coupled with the transport of Na(+) ions from the cytoplasm to the periplasm. NqrA to NqrE are probably involved in the second step, the conversion of ubisemiquinone to ubiquinol.</text>
</comment>
<evidence type="ECO:0000256" key="8">
    <source>
        <dbReference type="ARBA" id="ARBA00022967"/>
    </source>
</evidence>
<keyword evidence="5 16" id="KW-0285">Flavoprotein</keyword>
<keyword evidence="14 16" id="KW-0472">Membrane</keyword>
<reference evidence="17 18" key="1">
    <citation type="submission" date="2021-02" db="EMBL/GenBank/DDBJ databases">
        <title>Activity-based single-cell genomes from oceanic crustal fluid captures similar information to metagenomic and metatranscriptomic surveys with orders of magnitude less sampling.</title>
        <authorList>
            <person name="D'Angelo T.S."/>
            <person name="Orcutt B.N."/>
        </authorList>
    </citation>
    <scope>NUCLEOTIDE SEQUENCE [LARGE SCALE GENOMIC DNA]</scope>
    <source>
        <strain evidence="17">AH-315-G07</strain>
    </source>
</reference>
<feature type="transmembrane region" description="Helical" evidence="16">
    <location>
        <begin position="452"/>
        <end position="470"/>
    </location>
</feature>
<dbReference type="InterPro" id="IPR010966">
    <property type="entry name" value="NqrB"/>
</dbReference>
<keyword evidence="13 16" id="KW-0830">Ubiquinone</keyword>
<keyword evidence="8 16" id="KW-1278">Translocase</keyword>
<proteinExistence type="inferred from homology"/>
<comment type="cofactor">
    <cofactor evidence="16">
        <name>FMN</name>
        <dbReference type="ChEBI" id="CHEBI:58210"/>
    </cofactor>
</comment>
<keyword evidence="4 16" id="KW-0597">Phosphoprotein</keyword>
<evidence type="ECO:0000256" key="11">
    <source>
        <dbReference type="ARBA" id="ARBA00023053"/>
    </source>
</evidence>
<keyword evidence="11 16" id="KW-0915">Sodium</keyword>
<evidence type="ECO:0000256" key="4">
    <source>
        <dbReference type="ARBA" id="ARBA00022553"/>
    </source>
</evidence>
<comment type="similarity">
    <text evidence="16">Belongs to the NqrB/RnfD family.</text>
</comment>
<dbReference type="PANTHER" id="PTHR30578:SF1">
    <property type="entry name" value="NA(+)-TRANSLOCATING NADH-QUINONE REDUCTASE SUBUNIT B"/>
    <property type="match status" value="1"/>
</dbReference>
<comment type="subcellular location">
    <subcellularLocation>
        <location evidence="16">Cell membrane</location>
        <topology evidence="16">Multi-pass membrane protein</topology>
    </subcellularLocation>
</comment>
<dbReference type="EC" id="7.2.1.1" evidence="16"/>
<dbReference type="NCBIfam" id="TIGR01937">
    <property type="entry name" value="nqrB"/>
    <property type="match status" value="1"/>
</dbReference>
<gene>
    <name evidence="16 17" type="primary">nqrB</name>
    <name evidence="17" type="ORF">JYU14_00995</name>
</gene>
<dbReference type="Pfam" id="PF03116">
    <property type="entry name" value="NQR2_RnfD_RnfE"/>
    <property type="match status" value="1"/>
</dbReference>
<feature type="transmembrane region" description="Helical" evidence="16">
    <location>
        <begin position="162"/>
        <end position="183"/>
    </location>
</feature>
<keyword evidence="3" id="KW-0997">Cell inner membrane</keyword>
<name>A0ABS3AQN7_9BACT</name>
<keyword evidence="6 16" id="KW-0288">FMN</keyword>
<protein>
    <recommendedName>
        <fullName evidence="16">Na(+)-translocating NADH-quinone reductase subunit B</fullName>
        <shortName evidence="16">Na(+)-NQR subunit B</shortName>
        <shortName evidence="16">Na(+)-translocating NQR subunit B</shortName>
        <ecNumber evidence="16">7.2.1.1</ecNumber>
    </recommendedName>
    <alternativeName>
        <fullName evidence="16">NQR complex subunit B</fullName>
    </alternativeName>
    <alternativeName>
        <fullName evidence="16">NQR-1 subunit B</fullName>
    </alternativeName>
</protein>
<keyword evidence="10 16" id="KW-0520">NAD</keyword>
<evidence type="ECO:0000256" key="3">
    <source>
        <dbReference type="ARBA" id="ARBA00022519"/>
    </source>
</evidence>
<dbReference type="EMBL" id="JAFITR010000013">
    <property type="protein sequence ID" value="MBN4066643.1"/>
    <property type="molecule type" value="Genomic_DNA"/>
</dbReference>
<keyword evidence="1 16" id="KW-0813">Transport</keyword>
<evidence type="ECO:0000256" key="13">
    <source>
        <dbReference type="ARBA" id="ARBA00023075"/>
    </source>
</evidence>
<comment type="catalytic activity">
    <reaction evidence="16">
        <text>a ubiquinone + n Na(+)(in) + NADH + H(+) = a ubiquinol + n Na(+)(out) + NAD(+)</text>
        <dbReference type="Rhea" id="RHEA:47748"/>
        <dbReference type="Rhea" id="RHEA-COMP:9565"/>
        <dbReference type="Rhea" id="RHEA-COMP:9566"/>
        <dbReference type="ChEBI" id="CHEBI:15378"/>
        <dbReference type="ChEBI" id="CHEBI:16389"/>
        <dbReference type="ChEBI" id="CHEBI:17976"/>
        <dbReference type="ChEBI" id="CHEBI:29101"/>
        <dbReference type="ChEBI" id="CHEBI:57540"/>
        <dbReference type="ChEBI" id="CHEBI:57945"/>
        <dbReference type="EC" id="7.2.1.1"/>
    </reaction>
</comment>
<evidence type="ECO:0000256" key="6">
    <source>
        <dbReference type="ARBA" id="ARBA00022643"/>
    </source>
</evidence>
<organism evidence="17 18">
    <name type="scientific">Simkania negevensis</name>
    <dbReference type="NCBI Taxonomy" id="83561"/>
    <lineage>
        <taxon>Bacteria</taxon>
        <taxon>Pseudomonadati</taxon>
        <taxon>Chlamydiota</taxon>
        <taxon>Chlamydiia</taxon>
        <taxon>Parachlamydiales</taxon>
        <taxon>Simkaniaceae</taxon>
        <taxon>Simkania</taxon>
    </lineage>
</organism>
<comment type="subunit">
    <text evidence="16">Composed of six subunits; NqrA, NqrB, NqrC, NqrD, NqrE and NqrF.</text>
</comment>
<dbReference type="PANTHER" id="PTHR30578">
    <property type="entry name" value="ELECTRON TRANSPORT COMPLEX PROTEIN RNFD"/>
    <property type="match status" value="1"/>
</dbReference>
<feature type="modified residue" description="FMN phosphoryl threonine" evidence="16">
    <location>
        <position position="250"/>
    </location>
</feature>
<accession>A0ABS3AQN7</accession>
<evidence type="ECO:0000313" key="18">
    <source>
        <dbReference type="Proteomes" id="UP000722121"/>
    </source>
</evidence>
<dbReference type="InterPro" id="IPR004338">
    <property type="entry name" value="NqrB/RnfD"/>
</dbReference>
<evidence type="ECO:0000256" key="9">
    <source>
        <dbReference type="ARBA" id="ARBA00022989"/>
    </source>
</evidence>
<evidence type="ECO:0000256" key="10">
    <source>
        <dbReference type="ARBA" id="ARBA00023027"/>
    </source>
</evidence>
<feature type="transmembrane region" description="Helical" evidence="16">
    <location>
        <begin position="122"/>
        <end position="142"/>
    </location>
</feature>
<evidence type="ECO:0000256" key="7">
    <source>
        <dbReference type="ARBA" id="ARBA00022692"/>
    </source>
</evidence>
<comment type="caution">
    <text evidence="16">Lacks conserved residue(s) required for the propagation of feature annotation.</text>
</comment>
<evidence type="ECO:0000256" key="16">
    <source>
        <dbReference type="HAMAP-Rule" id="MF_00426"/>
    </source>
</evidence>
<sequence length="508" mass="55581">MLRKLLDAQLSLVSKGKPLHKLRPLVSAGDTFFYEAACSTRTAPHVRDTVDLKRWMILVVVALLPCIIWSIWNTGLQNIVYTSGNLSFMREYLKASTSFSSYFTFAFSDMRWLTIIAEGLKAFLPVVLISYIVGGIWEGIFACIRKHEINEGFLVTGILYPLILPSTTPYWIVAIGVSFGVVIGKELFGGTGMNILNPALTCRAFLYFSFPSTQTGNVWAGTNNTIASVSVNKMNQQAEALGLDGVTQATPLGTLNITPEIKRVHIDAIATNTLQNKVGTYDTIQRHFDQWDHLQSSNAQLGALTPDQMKSFVTAPITDGGLGLGAENYQAASDFSSLNYGIGHDGDWTFFFGNQLGSMGETSFVACLLGAIFLILVGIGSWRNMVAMGLGALITAYLFELGAKTLGIDQGAWNPAKFAFPAYKHLLLGGLAFGLVFMITDPVSSPGMKGARWIYGLFIGALVIVIRTINPAFPEGVMLAILFGNVFAPLLDFYAVRNYRRLRRVKAR</sequence>
<evidence type="ECO:0000256" key="15">
    <source>
        <dbReference type="ARBA" id="ARBA00023201"/>
    </source>
</evidence>
<feature type="transmembrane region" description="Helical" evidence="16">
    <location>
        <begin position="476"/>
        <end position="496"/>
    </location>
</feature>
<keyword evidence="12 16" id="KW-0406">Ion transport</keyword>
<evidence type="ECO:0000313" key="17">
    <source>
        <dbReference type="EMBL" id="MBN4066643.1"/>
    </source>
</evidence>
<keyword evidence="15 16" id="KW-0739">Sodium transport</keyword>
<feature type="transmembrane region" description="Helical" evidence="16">
    <location>
        <begin position="422"/>
        <end position="440"/>
    </location>
</feature>
<feature type="transmembrane region" description="Helical" evidence="16">
    <location>
        <begin position="364"/>
        <end position="382"/>
    </location>
</feature>
<dbReference type="Proteomes" id="UP000722121">
    <property type="component" value="Unassembled WGS sequence"/>
</dbReference>
<feature type="transmembrane region" description="Helical" evidence="16">
    <location>
        <begin position="55"/>
        <end position="72"/>
    </location>
</feature>
<evidence type="ECO:0000256" key="5">
    <source>
        <dbReference type="ARBA" id="ARBA00022630"/>
    </source>
</evidence>
<comment type="caution">
    <text evidence="17">The sequence shown here is derived from an EMBL/GenBank/DDBJ whole genome shotgun (WGS) entry which is preliminary data.</text>
</comment>
<keyword evidence="2 16" id="KW-1003">Cell membrane</keyword>